<evidence type="ECO:0000313" key="1">
    <source>
        <dbReference type="EMBL" id="GAA0173816.1"/>
    </source>
</evidence>
<comment type="caution">
    <text evidence="1">The sequence shown here is derived from an EMBL/GenBank/DDBJ whole genome shotgun (WGS) entry which is preliminary data.</text>
</comment>
<evidence type="ECO:0000313" key="2">
    <source>
        <dbReference type="Proteomes" id="UP001454036"/>
    </source>
</evidence>
<accession>A0AAV3RDQ2</accession>
<dbReference type="Proteomes" id="UP001454036">
    <property type="component" value="Unassembled WGS sequence"/>
</dbReference>
<name>A0AAV3RDQ2_LITER</name>
<gene>
    <name evidence="1" type="ORF">LIER_27352</name>
</gene>
<evidence type="ECO:0008006" key="3">
    <source>
        <dbReference type="Google" id="ProtNLM"/>
    </source>
</evidence>
<dbReference type="AlphaFoldDB" id="A0AAV3RDQ2"/>
<dbReference type="InterPro" id="IPR036875">
    <property type="entry name" value="Znf_CCHC_sf"/>
</dbReference>
<organism evidence="1 2">
    <name type="scientific">Lithospermum erythrorhizon</name>
    <name type="common">Purple gromwell</name>
    <name type="synonym">Lithospermum officinale var. erythrorhizon</name>
    <dbReference type="NCBI Taxonomy" id="34254"/>
    <lineage>
        <taxon>Eukaryota</taxon>
        <taxon>Viridiplantae</taxon>
        <taxon>Streptophyta</taxon>
        <taxon>Embryophyta</taxon>
        <taxon>Tracheophyta</taxon>
        <taxon>Spermatophyta</taxon>
        <taxon>Magnoliopsida</taxon>
        <taxon>eudicotyledons</taxon>
        <taxon>Gunneridae</taxon>
        <taxon>Pentapetalae</taxon>
        <taxon>asterids</taxon>
        <taxon>lamiids</taxon>
        <taxon>Boraginales</taxon>
        <taxon>Boraginaceae</taxon>
        <taxon>Boraginoideae</taxon>
        <taxon>Lithospermeae</taxon>
        <taxon>Lithospermum</taxon>
    </lineage>
</organism>
<dbReference type="GO" id="GO:0003676">
    <property type="term" value="F:nucleic acid binding"/>
    <property type="evidence" value="ECO:0007669"/>
    <property type="project" value="InterPro"/>
</dbReference>
<sequence>MFNANVQEWNELNRRCLRYIRDYIDIKVIHHVENTTTAYGCWKKLQGLYERKTISHKVGLVRKLGKLRYVNGNSLTEHLNQLEHTFNQLTTMGVDFNDEVQPQWILGSLPDSWETLSVSLSASAMDGTISKEKVSNAILNKELRSGGNNKSRQTFFGNDTLIYEKKRRNKKNSKQHQLKIKGKDIKEDQCYYCDKIGHWKSDFYTFKRDIANGTVKTK</sequence>
<dbReference type="GO" id="GO:0008270">
    <property type="term" value="F:zinc ion binding"/>
    <property type="evidence" value="ECO:0007669"/>
    <property type="project" value="InterPro"/>
</dbReference>
<reference evidence="1 2" key="1">
    <citation type="submission" date="2024-01" db="EMBL/GenBank/DDBJ databases">
        <title>The complete chloroplast genome sequence of Lithospermum erythrorhizon: insights into the phylogenetic relationship among Boraginaceae species and the maternal lineages of purple gromwells.</title>
        <authorList>
            <person name="Okada T."/>
            <person name="Watanabe K."/>
        </authorList>
    </citation>
    <scope>NUCLEOTIDE SEQUENCE [LARGE SCALE GENOMIC DNA]</scope>
</reference>
<dbReference type="Pfam" id="PF14223">
    <property type="entry name" value="Retrotran_gag_2"/>
    <property type="match status" value="1"/>
</dbReference>
<proteinExistence type="predicted"/>
<protein>
    <recommendedName>
        <fullName evidence="3">Retrovirus-related Pol polyprotein from transposon TNT 1-94</fullName>
    </recommendedName>
</protein>
<keyword evidence="2" id="KW-1185">Reference proteome</keyword>
<dbReference type="Gene3D" id="4.10.60.10">
    <property type="entry name" value="Zinc finger, CCHC-type"/>
    <property type="match status" value="1"/>
</dbReference>
<dbReference type="EMBL" id="BAABME010008779">
    <property type="protein sequence ID" value="GAA0173816.1"/>
    <property type="molecule type" value="Genomic_DNA"/>
</dbReference>
<dbReference type="SUPFAM" id="SSF57756">
    <property type="entry name" value="Retrovirus zinc finger-like domains"/>
    <property type="match status" value="1"/>
</dbReference>